<evidence type="ECO:0000256" key="4">
    <source>
        <dbReference type="ARBA" id="ARBA00022692"/>
    </source>
</evidence>
<comment type="subcellular location">
    <subcellularLocation>
        <location evidence="1">Cell membrane</location>
        <topology evidence="1">Multi-pass membrane protein</topology>
    </subcellularLocation>
</comment>
<dbReference type="GO" id="GO:0005886">
    <property type="term" value="C:plasma membrane"/>
    <property type="evidence" value="ECO:0007669"/>
    <property type="project" value="UniProtKB-SubCell"/>
</dbReference>
<keyword evidence="6 7" id="KW-0472">Membrane</keyword>
<sequence length="120" mass="12676">VGLLEGLGIARAVVTNSVLDERLERVTERVREGTRLADALEEQAAAPALAVQMIRVGEESGELEAMLQRVAGVYERELQVGLKRLLSVLEPALILGLGLVVGGIVLSILVAILGVNELVG</sequence>
<gene>
    <name evidence="9" type="ORF">FKY71_07040</name>
</gene>
<dbReference type="Gene3D" id="1.20.81.30">
    <property type="entry name" value="Type II secretion system (T2SS), domain F"/>
    <property type="match status" value="1"/>
</dbReference>
<accession>A0A540VSI8</accession>
<evidence type="ECO:0000259" key="8">
    <source>
        <dbReference type="Pfam" id="PF00482"/>
    </source>
</evidence>
<evidence type="ECO:0000256" key="3">
    <source>
        <dbReference type="ARBA" id="ARBA00022475"/>
    </source>
</evidence>
<dbReference type="InterPro" id="IPR018076">
    <property type="entry name" value="T2SS_GspF_dom"/>
</dbReference>
<organism evidence="9 10">
    <name type="scientific">Spiribacter salinus</name>
    <dbReference type="NCBI Taxonomy" id="1335746"/>
    <lineage>
        <taxon>Bacteria</taxon>
        <taxon>Pseudomonadati</taxon>
        <taxon>Pseudomonadota</taxon>
        <taxon>Gammaproteobacteria</taxon>
        <taxon>Chromatiales</taxon>
        <taxon>Ectothiorhodospiraceae</taxon>
        <taxon>Spiribacter</taxon>
    </lineage>
</organism>
<dbReference type="PANTHER" id="PTHR30012">
    <property type="entry name" value="GENERAL SECRETION PATHWAY PROTEIN"/>
    <property type="match status" value="1"/>
</dbReference>
<dbReference type="EMBL" id="VIFK01000042">
    <property type="protein sequence ID" value="TQE99718.1"/>
    <property type="molecule type" value="Genomic_DNA"/>
</dbReference>
<keyword evidence="3" id="KW-1003">Cell membrane</keyword>
<comment type="caution">
    <text evidence="9">The sequence shown here is derived from an EMBL/GenBank/DDBJ whole genome shotgun (WGS) entry which is preliminary data.</text>
</comment>
<protein>
    <submittedName>
        <fullName evidence="9">Type II secretion system F family protein</fullName>
    </submittedName>
</protein>
<dbReference type="InterPro" id="IPR003004">
    <property type="entry name" value="GspF/PilC"/>
</dbReference>
<keyword evidence="4 7" id="KW-0812">Transmembrane</keyword>
<feature type="non-terminal residue" evidence="9">
    <location>
        <position position="1"/>
    </location>
</feature>
<feature type="domain" description="Type II secretion system protein GspF" evidence="8">
    <location>
        <begin position="1"/>
        <end position="110"/>
    </location>
</feature>
<dbReference type="Pfam" id="PF00482">
    <property type="entry name" value="T2SSF"/>
    <property type="match status" value="1"/>
</dbReference>
<evidence type="ECO:0000256" key="7">
    <source>
        <dbReference type="SAM" id="Phobius"/>
    </source>
</evidence>
<dbReference type="GO" id="GO:0015628">
    <property type="term" value="P:protein secretion by the type II secretion system"/>
    <property type="evidence" value="ECO:0007669"/>
    <property type="project" value="TreeGrafter"/>
</dbReference>
<dbReference type="InterPro" id="IPR042094">
    <property type="entry name" value="T2SS_GspF_sf"/>
</dbReference>
<comment type="similarity">
    <text evidence="2">Belongs to the GSP F family.</text>
</comment>
<keyword evidence="5 7" id="KW-1133">Transmembrane helix</keyword>
<dbReference type="AlphaFoldDB" id="A0A540VSI8"/>
<evidence type="ECO:0000313" key="9">
    <source>
        <dbReference type="EMBL" id="TQE99718.1"/>
    </source>
</evidence>
<dbReference type="PANTHER" id="PTHR30012:SF0">
    <property type="entry name" value="TYPE II SECRETION SYSTEM PROTEIN F-RELATED"/>
    <property type="match status" value="1"/>
</dbReference>
<evidence type="ECO:0000256" key="1">
    <source>
        <dbReference type="ARBA" id="ARBA00004651"/>
    </source>
</evidence>
<dbReference type="Proteomes" id="UP000315400">
    <property type="component" value="Unassembled WGS sequence"/>
</dbReference>
<name>A0A540VSI8_9GAMM</name>
<evidence type="ECO:0000256" key="5">
    <source>
        <dbReference type="ARBA" id="ARBA00022989"/>
    </source>
</evidence>
<reference evidence="9 10" key="1">
    <citation type="submission" date="2019-06" db="EMBL/GenBank/DDBJ databases">
        <title>Metagenome assembled Genome of Spiribacter salinus SL48-SHIP from the microbial mat of Salt Lake 48 (Novosibirsk region, Russia).</title>
        <authorList>
            <person name="Shipova A."/>
            <person name="Rozanov A.S."/>
            <person name="Bryanskaya A.V."/>
            <person name="Peltek S.E."/>
        </authorList>
    </citation>
    <scope>NUCLEOTIDE SEQUENCE [LARGE SCALE GENOMIC DNA]</scope>
    <source>
        <strain evidence="9">SL48-SHIP-2</strain>
    </source>
</reference>
<dbReference type="PRINTS" id="PR00812">
    <property type="entry name" value="BCTERIALGSPF"/>
</dbReference>
<evidence type="ECO:0000256" key="6">
    <source>
        <dbReference type="ARBA" id="ARBA00023136"/>
    </source>
</evidence>
<evidence type="ECO:0000256" key="2">
    <source>
        <dbReference type="ARBA" id="ARBA00005745"/>
    </source>
</evidence>
<proteinExistence type="inferred from homology"/>
<feature type="transmembrane region" description="Helical" evidence="7">
    <location>
        <begin position="92"/>
        <end position="115"/>
    </location>
</feature>
<evidence type="ECO:0000313" key="10">
    <source>
        <dbReference type="Proteomes" id="UP000315400"/>
    </source>
</evidence>